<protein>
    <submittedName>
        <fullName evidence="1">Uncharacterized protein</fullName>
    </submittedName>
</protein>
<evidence type="ECO:0000313" key="2">
    <source>
        <dbReference type="Proteomes" id="UP000321129"/>
    </source>
</evidence>
<comment type="caution">
    <text evidence="1">The sequence shown here is derived from an EMBL/GenBank/DDBJ whole genome shotgun (WGS) entry which is preliminary data.</text>
</comment>
<dbReference type="RefSeq" id="WP_147123022.1">
    <property type="nucleotide sequence ID" value="NZ_VOPY01000002.1"/>
</dbReference>
<organism evidence="1 2">
    <name type="scientific">Flavisphingopyxis soli</name>
    <dbReference type="NCBI Taxonomy" id="2601267"/>
    <lineage>
        <taxon>Bacteria</taxon>
        <taxon>Pseudomonadati</taxon>
        <taxon>Pseudomonadota</taxon>
        <taxon>Alphaproteobacteria</taxon>
        <taxon>Sphingomonadales</taxon>
        <taxon>Sphingopyxidaceae</taxon>
        <taxon>Flavisphingopyxis</taxon>
    </lineage>
</organism>
<gene>
    <name evidence="1" type="ORF">FSZ31_09040</name>
</gene>
<dbReference type="OrthoDB" id="7468483at2"/>
<sequence>MLEAQRLENSGGIAEIVDDLVANEGTGASAYVASGKLISGPQSRANLADAAHYLCLLHGDHPGMIDAALETNVVPAGRAWLAEAADGFSNEREFLARLVATVGSMPSTVGHAQCEAAVLAQRHALDMLAVSERRGCAFGAAVALTLDWRTIRAILDIAGERLDITPMRCTLPDLQETATVLMSIAQDEAIKRAIDFGARQLLMQHRGLWDLLGVREASRAD</sequence>
<dbReference type="InterPro" id="IPR054248">
    <property type="entry name" value="DUF6975"/>
</dbReference>
<name>A0A5C6UBC5_9SPHN</name>
<dbReference type="Proteomes" id="UP000321129">
    <property type="component" value="Unassembled WGS sequence"/>
</dbReference>
<reference evidence="1 2" key="1">
    <citation type="submission" date="2019-08" db="EMBL/GenBank/DDBJ databases">
        <title>Sphingorhabdus soil sp. nov., isolated from arctic soil.</title>
        <authorList>
            <person name="Liu Y."/>
        </authorList>
    </citation>
    <scope>NUCLEOTIDE SEQUENCE [LARGE SCALE GENOMIC DNA]</scope>
    <source>
        <strain evidence="1 2">D-2Q-5-6</strain>
    </source>
</reference>
<accession>A0A5C6UBC5</accession>
<dbReference type="EMBL" id="VOPY01000002">
    <property type="protein sequence ID" value="TXC69068.1"/>
    <property type="molecule type" value="Genomic_DNA"/>
</dbReference>
<keyword evidence="2" id="KW-1185">Reference proteome</keyword>
<proteinExistence type="predicted"/>
<dbReference type="AlphaFoldDB" id="A0A5C6UBC5"/>
<dbReference type="Pfam" id="PF22391">
    <property type="entry name" value="DUF6975"/>
    <property type="match status" value="1"/>
</dbReference>
<evidence type="ECO:0000313" key="1">
    <source>
        <dbReference type="EMBL" id="TXC69068.1"/>
    </source>
</evidence>